<protein>
    <recommendedName>
        <fullName evidence="2">LytR/CpsA/Psr regulator C-terminal domain-containing protein</fullName>
    </recommendedName>
</protein>
<sequence>MRSLFYIDRNRIFYYGGNTASPIELPFPPSVVADIEVLDEIELTKILSEFIKKNKIQHSSTLIFFSPSSFFKRDLPDSLKPEEYLLQKQKFIENVPFNHVLETTFEIKPEIKTVVVVNRDFTYSIRNVLQKLGFTIEAIIPSFALFSDQQINFNTTTAQTIMKHFSSLQKISFPILESKQNSVQEESEEYESPAEPSRSRLYIMISIFSILIVVLIVVFMTFRSPKISTKIKTAPISKPVIVNSPTLIISESILPSPISPTDRPKNAVSIQVLNGSGIPGQAEKIRDRLSAAGYENVDVGNAPQLNSSNTQIVVKPNVSLNHRVEVQKTINSISINSIIRENDEIEYDILITTYADATTN</sequence>
<evidence type="ECO:0000313" key="3">
    <source>
        <dbReference type="EMBL" id="PIQ73136.1"/>
    </source>
</evidence>
<dbReference type="EMBL" id="PCVM01000098">
    <property type="protein sequence ID" value="PIQ73136.1"/>
    <property type="molecule type" value="Genomic_DNA"/>
</dbReference>
<evidence type="ECO:0000313" key="4">
    <source>
        <dbReference type="Proteomes" id="UP000231056"/>
    </source>
</evidence>
<reference evidence="3 4" key="1">
    <citation type="submission" date="2017-09" db="EMBL/GenBank/DDBJ databases">
        <title>Depth-based differentiation of microbial function through sediment-hosted aquifers and enrichment of novel symbionts in the deep terrestrial subsurface.</title>
        <authorList>
            <person name="Probst A.J."/>
            <person name="Ladd B."/>
            <person name="Jarett J.K."/>
            <person name="Geller-Mcgrath D.E."/>
            <person name="Sieber C.M."/>
            <person name="Emerson J.B."/>
            <person name="Anantharaman K."/>
            <person name="Thomas B.C."/>
            <person name="Malmstrom R."/>
            <person name="Stieglmeier M."/>
            <person name="Klingl A."/>
            <person name="Woyke T."/>
            <person name="Ryan C.M."/>
            <person name="Banfield J.F."/>
        </authorList>
    </citation>
    <scope>NUCLEOTIDE SEQUENCE [LARGE SCALE GENOMIC DNA]</scope>
    <source>
        <strain evidence="3">CG11_big_fil_rev_8_21_14_0_20_36_8</strain>
    </source>
</reference>
<organism evidence="3 4">
    <name type="scientific">Candidatus Roizmanbacteria bacterium CG11_big_fil_rev_8_21_14_0_20_36_8</name>
    <dbReference type="NCBI Taxonomy" id="1974856"/>
    <lineage>
        <taxon>Bacteria</taxon>
        <taxon>Candidatus Roizmaniibacteriota</taxon>
    </lineage>
</organism>
<dbReference type="InterPro" id="IPR027381">
    <property type="entry name" value="LytR/CpsA/Psr_C"/>
</dbReference>
<feature type="domain" description="LytR/CpsA/Psr regulator C-terminal" evidence="2">
    <location>
        <begin position="268"/>
        <end position="317"/>
    </location>
</feature>
<comment type="caution">
    <text evidence="3">The sequence shown here is derived from an EMBL/GenBank/DDBJ whole genome shotgun (WGS) entry which is preliminary data.</text>
</comment>
<dbReference type="Pfam" id="PF13399">
    <property type="entry name" value="LytR_C"/>
    <property type="match status" value="1"/>
</dbReference>
<keyword evidence="1" id="KW-0812">Transmembrane</keyword>
<proteinExistence type="predicted"/>
<dbReference type="Proteomes" id="UP000231056">
    <property type="component" value="Unassembled WGS sequence"/>
</dbReference>
<evidence type="ECO:0000256" key="1">
    <source>
        <dbReference type="SAM" id="Phobius"/>
    </source>
</evidence>
<keyword evidence="1" id="KW-0472">Membrane</keyword>
<keyword evidence="1" id="KW-1133">Transmembrane helix</keyword>
<dbReference type="AlphaFoldDB" id="A0A2M6IT98"/>
<name>A0A2M6IT98_9BACT</name>
<evidence type="ECO:0000259" key="2">
    <source>
        <dbReference type="Pfam" id="PF13399"/>
    </source>
</evidence>
<gene>
    <name evidence="3" type="ORF">COV58_04105</name>
</gene>
<accession>A0A2M6IT98</accession>
<feature type="transmembrane region" description="Helical" evidence="1">
    <location>
        <begin position="201"/>
        <end position="222"/>
    </location>
</feature>
<dbReference type="Gene3D" id="3.30.70.2390">
    <property type="match status" value="1"/>
</dbReference>